<protein>
    <submittedName>
        <fullName evidence="12">Uncharacterized protein</fullName>
    </submittedName>
</protein>
<evidence type="ECO:0000259" key="10">
    <source>
        <dbReference type="Pfam" id="PF14416"/>
    </source>
</evidence>
<dbReference type="EMBL" id="JAATIQ010000013">
    <property type="protein sequence ID" value="KAF4401048.1"/>
    <property type="molecule type" value="Genomic_DNA"/>
</dbReference>
<dbReference type="InterPro" id="IPR025846">
    <property type="entry name" value="TBL_N"/>
</dbReference>
<gene>
    <name evidence="12" type="ORF">G4B88_013889</name>
</gene>
<dbReference type="PANTHER" id="PTHR31105">
    <property type="entry name" value="EXTRA-LARGE G-PROTEIN-LIKE"/>
    <property type="match status" value="1"/>
</dbReference>
<evidence type="ECO:0000256" key="5">
    <source>
        <dbReference type="ARBA" id="ARBA00022989"/>
    </source>
</evidence>
<evidence type="ECO:0000313" key="13">
    <source>
        <dbReference type="Proteomes" id="UP000583929"/>
    </source>
</evidence>
<dbReference type="Pfam" id="PF11331">
    <property type="entry name" value="Zn_ribbon_12"/>
    <property type="match status" value="1"/>
</dbReference>
<accession>A0A7J6I260</accession>
<feature type="compositionally biased region" description="Polar residues" evidence="7">
    <location>
        <begin position="613"/>
        <end position="631"/>
    </location>
</feature>
<feature type="domain" description="Trichome birefringence-like C-terminal" evidence="9">
    <location>
        <begin position="1182"/>
        <end position="1472"/>
    </location>
</feature>
<evidence type="ECO:0000259" key="9">
    <source>
        <dbReference type="Pfam" id="PF13839"/>
    </source>
</evidence>
<keyword evidence="4" id="KW-0735">Signal-anchor</keyword>
<feature type="region of interest" description="Disordered" evidence="7">
    <location>
        <begin position="195"/>
        <end position="230"/>
    </location>
</feature>
<evidence type="ECO:0000256" key="3">
    <source>
        <dbReference type="ARBA" id="ARBA00022692"/>
    </source>
</evidence>
<dbReference type="PANTHER" id="PTHR31105:SF58">
    <property type="entry name" value="G-LIKE PROTEIN, PUTATIVE (DUF3133)-RELATED"/>
    <property type="match status" value="1"/>
</dbReference>
<feature type="domain" description="Trichome birefringence-like N-terminal" evidence="10">
    <location>
        <begin position="1128"/>
        <end position="1181"/>
    </location>
</feature>
<evidence type="ECO:0000259" key="8">
    <source>
        <dbReference type="Pfam" id="PF11331"/>
    </source>
</evidence>
<feature type="compositionally biased region" description="Polar residues" evidence="7">
    <location>
        <begin position="195"/>
        <end position="210"/>
    </location>
</feature>
<sequence length="1481" mass="166997">MADPTKVRLVRCPKCENLLPELADYSVYQCGGCGTVLRAKIKRQDGDNLSEKSDEDRVGGVSAKLDSCLENREVDLCDASSSEVKLNSGSLRRNQSHCKSEKAAADVKPAELYRNQSKVTADEWVDENGVDMNKNRGEVGNVPGREVGDQNPELCPTSAFRRSGRMTDWKFGDRGQREDLGRNPRAEVEGVRFSTSNYPEEGPSNYQMSGSHGLGESLKKHSVPDGPRVPYVDQDRAELLKKLDELRDQLSRSCDVADKPKEKIPLEGVMVPPPDAYGGSDAWLPDGSSGSNRGFVQYVRPDKHVSGSPYYSHYAEPFPYNNGYEMPAQSLYPPIHYQNHVPGYGDPFGSQMVTGGSRPFPRQYQHPSHPYFSGQYMENNPDPFEPYSHNATFHQPSCSCFRCYEKHKRASAPVPPSTFSNKRFADGPSNPMLFHHENNGVSGPSDPNKSRTVMHSNLHAVQSHTRWPSDLNHDMGCVRNRARRVMLASGCRRFHPLGAGAPFLTCRNCFEVLKLPSKLTGKTHHKVRCESCSTVMSLVIIDKKVVLSTDLEKVQNATEDNGFNEAVNNSTLYSHRHMNRTYANFSSDDYDNSGYDFQSMDREPVSVPVGHCVNSTKPQEMQSFHSSSPCTSEDENSPEAPMCTREVSNSAQHPIKTNSPPPPAGSPLQDHFDYSANSQLVNRLGKGNRSNRSDQEKVKPSKITSRQNSLKEASLATEMEVSFNEYSNTVISQDSGDGSRGDDQPKANKGGESFFSNIKKSFRDLSRANQTDDRGKCNVWVNGHPISDRVLKKAEKQAGHVHPGQYWYDYRAGFWGIMGGPCLGIVPPYIEEFNYPLPENCAAGNTGVFVNGRELHQKDLDLLASRGLPASRDRSYIIEISGRVLDEDTGEELDCLGKLAPTLEYSSYHMLFVPIILVSSIRLTFGLVVIGPYIDIAAIKHIVSLQRVGAYIMIDDLRHYVLLPTMIGHASCFMMRGSYDCNFDVKTGYLGSKRFNEGINQTYDWSSTATFPTQWRDPGSEHSDTLWTMVKEMRVDSNVLKHKHLVVKLAVSFLLVGFAFRLLYPDSFRFSTDLVETSSTDLEETTTNTDPSLPLASSPTQTPLPFDFFEDQAQLSHNETEDSESKTEKCEIFRGYWMADTSGPRYTNESCQVIESHQNCMKNGRPDSGYLYWRWHPKDCEIPRLSPQRFLNLMRNKSWAFIGDSISRNHVQSLLCILSQVEKPVEVYHDEEYRSKRWRFPSHNFTVSVIWTPFLIKADIFEDMNGISSKEIQLTLDKLDKVWTDQYESLDYVVIGGGKWFLKTAIYHENNTISGCHYCPGKNLTDLGFEYAYRKALREVLSFITSSKHKPVVFLRTTTPDHFENGEWFSGGYCNRTVPFKEGEVDMKDVDTVMRNIELEEFNNASETDSKNETVLKLLDTTSLSLLRPDGHPGPYRQFHPFDEDKNAKVQTDCLHWCLPGPIDSWNDLVMELLVNGDKYQ</sequence>
<evidence type="ECO:0000256" key="4">
    <source>
        <dbReference type="ARBA" id="ARBA00022968"/>
    </source>
</evidence>
<evidence type="ECO:0000256" key="7">
    <source>
        <dbReference type="SAM" id="MobiDB-lite"/>
    </source>
</evidence>
<keyword evidence="6" id="KW-0472">Membrane</keyword>
<evidence type="ECO:0000256" key="1">
    <source>
        <dbReference type="ARBA" id="ARBA00004167"/>
    </source>
</evidence>
<dbReference type="Pfam" id="PF14416">
    <property type="entry name" value="PMR5N"/>
    <property type="match status" value="1"/>
</dbReference>
<comment type="caution">
    <text evidence="12">The sequence shown here is derived from an EMBL/GenBank/DDBJ whole genome shotgun (WGS) entry which is preliminary data.</text>
</comment>
<feature type="region of interest" description="Disordered" evidence="7">
    <location>
        <begin position="730"/>
        <end position="754"/>
    </location>
</feature>
<dbReference type="Pfam" id="PF22910">
    <property type="entry name" value="EDR4-like_1st"/>
    <property type="match status" value="1"/>
</dbReference>
<dbReference type="GO" id="GO:0016740">
    <property type="term" value="F:transferase activity"/>
    <property type="evidence" value="ECO:0007669"/>
    <property type="project" value="InterPro"/>
</dbReference>
<feature type="domain" description="Enhanced disease resistance 4-like N-terminal" evidence="11">
    <location>
        <begin position="6"/>
        <end position="39"/>
    </location>
</feature>
<dbReference type="InterPro" id="IPR040244">
    <property type="entry name" value="EDR4-like"/>
</dbReference>
<evidence type="ECO:0000259" key="11">
    <source>
        <dbReference type="Pfam" id="PF22910"/>
    </source>
</evidence>
<name>A0A7J6I260_CANSA</name>
<dbReference type="Proteomes" id="UP000583929">
    <property type="component" value="Unassembled WGS sequence"/>
</dbReference>
<comment type="similarity">
    <text evidence="2">Belongs to the PC-esterase family. TBL subfamily.</text>
</comment>
<dbReference type="GO" id="GO:1900150">
    <property type="term" value="P:regulation of defense response to fungus"/>
    <property type="evidence" value="ECO:0007669"/>
    <property type="project" value="InterPro"/>
</dbReference>
<dbReference type="Pfam" id="PF13839">
    <property type="entry name" value="PC-Esterase"/>
    <property type="match status" value="1"/>
</dbReference>
<feature type="region of interest" description="Disordered" evidence="7">
    <location>
        <begin position="130"/>
        <end position="158"/>
    </location>
</feature>
<feature type="compositionally biased region" description="Low complexity" evidence="7">
    <location>
        <begin position="1079"/>
        <end position="1090"/>
    </location>
</feature>
<reference evidence="12 13" key="1">
    <citation type="journal article" date="2020" name="bioRxiv">
        <title>Sequence and annotation of 42 cannabis genomes reveals extensive copy number variation in cannabinoid synthesis and pathogen resistance genes.</title>
        <authorList>
            <person name="Mckernan K.J."/>
            <person name="Helbert Y."/>
            <person name="Kane L.T."/>
            <person name="Ebling H."/>
            <person name="Zhang L."/>
            <person name="Liu B."/>
            <person name="Eaton Z."/>
            <person name="Mclaughlin S."/>
            <person name="Kingan S."/>
            <person name="Baybayan P."/>
            <person name="Concepcion G."/>
            <person name="Jordan M."/>
            <person name="Riva A."/>
            <person name="Barbazuk W."/>
            <person name="Harkins T."/>
        </authorList>
    </citation>
    <scope>NUCLEOTIDE SEQUENCE [LARGE SCALE GENOMIC DNA]</scope>
    <source>
        <strain evidence="13">cv. Jamaican Lion 4</strain>
        <tissue evidence="12">Leaf</tissue>
    </source>
</reference>
<organism evidence="12 13">
    <name type="scientific">Cannabis sativa</name>
    <name type="common">Hemp</name>
    <name type="synonym">Marijuana</name>
    <dbReference type="NCBI Taxonomy" id="3483"/>
    <lineage>
        <taxon>Eukaryota</taxon>
        <taxon>Viridiplantae</taxon>
        <taxon>Streptophyta</taxon>
        <taxon>Embryophyta</taxon>
        <taxon>Tracheophyta</taxon>
        <taxon>Spermatophyta</taxon>
        <taxon>Magnoliopsida</taxon>
        <taxon>eudicotyledons</taxon>
        <taxon>Gunneridae</taxon>
        <taxon>Pentapetalae</taxon>
        <taxon>rosids</taxon>
        <taxon>fabids</taxon>
        <taxon>Rosales</taxon>
        <taxon>Cannabaceae</taxon>
        <taxon>Cannabis</taxon>
    </lineage>
</organism>
<comment type="subcellular location">
    <subcellularLocation>
        <location evidence="1">Membrane</location>
        <topology evidence="1">Single-pass membrane protein</topology>
    </subcellularLocation>
</comment>
<feature type="region of interest" description="Disordered" evidence="7">
    <location>
        <begin position="1079"/>
        <end position="1098"/>
    </location>
</feature>
<feature type="domain" description="Probable zinc-ribbon" evidence="8">
    <location>
        <begin position="500"/>
        <end position="538"/>
    </location>
</feature>
<evidence type="ECO:0000256" key="2">
    <source>
        <dbReference type="ARBA" id="ARBA00007727"/>
    </source>
</evidence>
<feature type="compositionally biased region" description="Polar residues" evidence="7">
    <location>
        <begin position="702"/>
        <end position="711"/>
    </location>
</feature>
<dbReference type="GO" id="GO:0016020">
    <property type="term" value="C:membrane"/>
    <property type="evidence" value="ECO:0007669"/>
    <property type="project" value="UniProtKB-SubCell"/>
</dbReference>
<keyword evidence="3" id="KW-0812">Transmembrane</keyword>
<keyword evidence="5" id="KW-1133">Transmembrane helix</keyword>
<proteinExistence type="inferred from homology"/>
<keyword evidence="13" id="KW-1185">Reference proteome</keyword>
<feature type="compositionally biased region" description="Polar residues" evidence="7">
    <location>
        <begin position="646"/>
        <end position="658"/>
    </location>
</feature>
<feature type="compositionally biased region" description="Basic and acidic residues" evidence="7">
    <location>
        <begin position="737"/>
        <end position="746"/>
    </location>
</feature>
<dbReference type="InterPro" id="IPR026057">
    <property type="entry name" value="TBL_C"/>
</dbReference>
<dbReference type="InterPro" id="IPR055126">
    <property type="entry name" value="EDR4-like_N"/>
</dbReference>
<evidence type="ECO:0000313" key="12">
    <source>
        <dbReference type="EMBL" id="KAF4401048.1"/>
    </source>
</evidence>
<feature type="region of interest" description="Disordered" evidence="7">
    <location>
        <begin position="608"/>
        <end position="713"/>
    </location>
</feature>
<evidence type="ECO:0000256" key="6">
    <source>
        <dbReference type="ARBA" id="ARBA00023136"/>
    </source>
</evidence>
<dbReference type="InterPro" id="IPR021480">
    <property type="entry name" value="Zinc_ribbon_12"/>
</dbReference>